<feature type="transmembrane region" description="Helical" evidence="1">
    <location>
        <begin position="125"/>
        <end position="144"/>
    </location>
</feature>
<name>A0A401IE68_APHSA</name>
<sequence length="198" mass="22932">MNSNIDNQQSKPNSQKQKATNKNYYPVWFPYPHCWLKTIILLLSFCLIIFLLRIIGVISGVAILAMIGNSKDKILLNLPIILWACFLGLLFPVFLLAHIYQLLWSNPNPKLPSWMPNYRSLGEGIWGWFVSIFAVLMGVLILFSLDPHVFSSSYQNSELSDTQVTILSISWVFTSAYLYHFRRLICNSFKWLKKPKQQ</sequence>
<evidence type="ECO:0000256" key="1">
    <source>
        <dbReference type="SAM" id="Phobius"/>
    </source>
</evidence>
<gene>
    <name evidence="2" type="ORF">AsFPU1_0963</name>
</gene>
<evidence type="ECO:0000313" key="3">
    <source>
        <dbReference type="Proteomes" id="UP000287247"/>
    </source>
</evidence>
<keyword evidence="1" id="KW-0812">Transmembrane</keyword>
<proteinExistence type="predicted"/>
<comment type="caution">
    <text evidence="2">The sequence shown here is derived from an EMBL/GenBank/DDBJ whole genome shotgun (WGS) entry which is preliminary data.</text>
</comment>
<dbReference type="AlphaFoldDB" id="A0A401IE68"/>
<keyword evidence="1" id="KW-1133">Transmembrane helix</keyword>
<evidence type="ECO:0000313" key="2">
    <source>
        <dbReference type="EMBL" id="GBF79567.1"/>
    </source>
</evidence>
<organism evidence="2 3">
    <name type="scientific">Aphanothece sacrum FPU1</name>
    <dbReference type="NCBI Taxonomy" id="1920663"/>
    <lineage>
        <taxon>Bacteria</taxon>
        <taxon>Bacillati</taxon>
        <taxon>Cyanobacteriota</taxon>
        <taxon>Cyanophyceae</taxon>
        <taxon>Oscillatoriophycideae</taxon>
        <taxon>Chroococcales</taxon>
        <taxon>Aphanothecaceae</taxon>
        <taxon>Aphanothece</taxon>
    </lineage>
</organism>
<reference evidence="3" key="1">
    <citation type="submission" date="2017-05" db="EMBL/GenBank/DDBJ databases">
        <title>Physiological properties and genetic analysis related to exopolysaccharide production of fresh-water unicellular cyanobacterium Aphanothece sacrum, Suizenji Nori, that has been cultured as a food source in Japan.</title>
        <authorList>
            <person name="Kanesaki Y."/>
            <person name="Yoshikawa S."/>
            <person name="Ohki K."/>
        </authorList>
    </citation>
    <scope>NUCLEOTIDE SEQUENCE [LARGE SCALE GENOMIC DNA]</scope>
    <source>
        <strain evidence="3">FPU1</strain>
    </source>
</reference>
<keyword evidence="1" id="KW-0472">Membrane</keyword>
<dbReference type="EMBL" id="BDQK01000003">
    <property type="protein sequence ID" value="GBF79567.1"/>
    <property type="molecule type" value="Genomic_DNA"/>
</dbReference>
<feature type="transmembrane region" description="Helical" evidence="1">
    <location>
        <begin position="80"/>
        <end position="104"/>
    </location>
</feature>
<dbReference type="RefSeq" id="WP_227875707.1">
    <property type="nucleotide sequence ID" value="NZ_BDQK01000003.1"/>
</dbReference>
<keyword evidence="3" id="KW-1185">Reference proteome</keyword>
<accession>A0A401IE68</accession>
<dbReference type="Proteomes" id="UP000287247">
    <property type="component" value="Unassembled WGS sequence"/>
</dbReference>
<feature type="transmembrane region" description="Helical" evidence="1">
    <location>
        <begin position="39"/>
        <end position="68"/>
    </location>
</feature>
<protein>
    <submittedName>
        <fullName evidence="2">Uncharacterized protein</fullName>
    </submittedName>
</protein>
<feature type="transmembrane region" description="Helical" evidence="1">
    <location>
        <begin position="164"/>
        <end position="181"/>
    </location>
</feature>